<feature type="transmembrane region" description="Helical" evidence="1">
    <location>
        <begin position="83"/>
        <end position="106"/>
    </location>
</feature>
<keyword evidence="1" id="KW-0472">Membrane</keyword>
<evidence type="ECO:0000256" key="1">
    <source>
        <dbReference type="SAM" id="Phobius"/>
    </source>
</evidence>
<reference evidence="2 3" key="1">
    <citation type="journal article" name="Sci. Rep.">
        <title>Genome-scale phylogenetic analyses confirm Olpidium as the closest living zoosporic fungus to the non-flagellated, terrestrial fungi.</title>
        <authorList>
            <person name="Chang Y."/>
            <person name="Rochon D."/>
            <person name="Sekimoto S."/>
            <person name="Wang Y."/>
            <person name="Chovatia M."/>
            <person name="Sandor L."/>
            <person name="Salamov A."/>
            <person name="Grigoriev I.V."/>
            <person name="Stajich J.E."/>
            <person name="Spatafora J.W."/>
        </authorList>
    </citation>
    <scope>NUCLEOTIDE SEQUENCE [LARGE SCALE GENOMIC DNA]</scope>
    <source>
        <strain evidence="2">S191</strain>
    </source>
</reference>
<proteinExistence type="predicted"/>
<keyword evidence="1" id="KW-1133">Transmembrane helix</keyword>
<protein>
    <submittedName>
        <fullName evidence="2">Uncharacterized protein</fullName>
    </submittedName>
</protein>
<organism evidence="2 3">
    <name type="scientific">Olpidium bornovanus</name>
    <dbReference type="NCBI Taxonomy" id="278681"/>
    <lineage>
        <taxon>Eukaryota</taxon>
        <taxon>Fungi</taxon>
        <taxon>Fungi incertae sedis</taxon>
        <taxon>Olpidiomycota</taxon>
        <taxon>Olpidiomycotina</taxon>
        <taxon>Olpidiomycetes</taxon>
        <taxon>Olpidiales</taxon>
        <taxon>Olpidiaceae</taxon>
        <taxon>Olpidium</taxon>
    </lineage>
</organism>
<gene>
    <name evidence="2" type="ORF">BJ554DRAFT_1038</name>
</gene>
<evidence type="ECO:0000313" key="3">
    <source>
        <dbReference type="Proteomes" id="UP000673691"/>
    </source>
</evidence>
<keyword evidence="3" id="KW-1185">Reference proteome</keyword>
<name>A0A8H8DLW4_9FUNG</name>
<comment type="caution">
    <text evidence="2">The sequence shown here is derived from an EMBL/GenBank/DDBJ whole genome shotgun (WGS) entry which is preliminary data.</text>
</comment>
<dbReference type="OrthoDB" id="3344688at2759"/>
<dbReference type="EMBL" id="JAEFCI010000981">
    <property type="protein sequence ID" value="KAG5463206.1"/>
    <property type="molecule type" value="Genomic_DNA"/>
</dbReference>
<accession>A0A8H8DLW4</accession>
<sequence>MSSHPVHNICTRHIGVRYHYVQDAVAAGTIRIERVPTLRNTADTLTKALPTPRFVECRDELGVIRVDLNVVVMGGFVIHLDEAVAHVAAVAAVARAGIFLFLFFFLRPSEGRTAVRRKDGRQKEGRAGGGRWRCAGSGRFCFMKRYGGHWRC</sequence>
<keyword evidence="1" id="KW-0812">Transmembrane</keyword>
<dbReference type="CDD" id="cd09272">
    <property type="entry name" value="RNase_HI_RT_Ty1"/>
    <property type="match status" value="1"/>
</dbReference>
<dbReference type="AlphaFoldDB" id="A0A8H8DLW4"/>
<evidence type="ECO:0000313" key="2">
    <source>
        <dbReference type="EMBL" id="KAG5463206.1"/>
    </source>
</evidence>
<dbReference type="Proteomes" id="UP000673691">
    <property type="component" value="Unassembled WGS sequence"/>
</dbReference>